<dbReference type="InterPro" id="IPR029044">
    <property type="entry name" value="Nucleotide-diphossugar_trans"/>
</dbReference>
<evidence type="ECO:0000313" key="1">
    <source>
        <dbReference type="EMBL" id="EFB36388.1"/>
    </source>
</evidence>
<dbReference type="Gene3D" id="3.90.550.10">
    <property type="entry name" value="Spore Coat Polysaccharide Biosynthesis Protein SpsA, Chain A"/>
    <property type="match status" value="1"/>
</dbReference>
<comment type="caution">
    <text evidence="1">The sequence shown here is derived from an EMBL/GenBank/DDBJ whole genome shotgun (WGS) entry which is preliminary data.</text>
</comment>
<gene>
    <name evidence="1" type="ORF">PREVCOP_04084</name>
</gene>
<name>D1PA59_9BACT</name>
<proteinExistence type="predicted"/>
<dbReference type="EMBL" id="ACBX02000006">
    <property type="protein sequence ID" value="EFB36388.1"/>
    <property type="molecule type" value="Genomic_DNA"/>
</dbReference>
<sequence length="291" mass="34582">MTMYKYRMLGVVTLYNPEIEQVATNINLFLPFIDKLIIWDNSYKDKSVRKRMESLLQNEEEKVLWHVTGENLYIAPAIEFAWNYAKSEHYDFVLTMDQDSKWEDFGAYRKEIEMFFSKNIFCVYTPYILGGDKWPICKEIQQRRIFINSGTVYPTKILNAIGGIDKRFPLDALDHDLSIRVQKAGFSIVCLTNYNLSHTMGNPTSAKWLPIKANNYSAWRTKEITRSQVLLWRKHRDWLTLKDKYRIIKDFFIMRILRIILLEDDKFNRIKMMINGIKTGITYKMTNEYGK</sequence>
<keyword evidence="2" id="KW-1185">Reference proteome</keyword>
<reference evidence="1" key="1">
    <citation type="submission" date="2009-11" db="EMBL/GenBank/DDBJ databases">
        <authorList>
            <person name="Weinstock G."/>
            <person name="Sodergren E."/>
            <person name="Clifton S."/>
            <person name="Fulton L."/>
            <person name="Fulton B."/>
            <person name="Courtney L."/>
            <person name="Fronick C."/>
            <person name="Harrison M."/>
            <person name="Strong C."/>
            <person name="Farmer C."/>
            <person name="Delahaunty K."/>
            <person name="Markovic C."/>
            <person name="Hall O."/>
            <person name="Minx P."/>
            <person name="Tomlinson C."/>
            <person name="Mitreva M."/>
            <person name="Nelson J."/>
            <person name="Hou S."/>
            <person name="Wollam A."/>
            <person name="Pepin K.H."/>
            <person name="Johnson M."/>
            <person name="Bhonagiri V."/>
            <person name="Nash W.E."/>
            <person name="Warren W."/>
            <person name="Chinwalla A."/>
            <person name="Mardis E.R."/>
            <person name="Wilson R.K."/>
        </authorList>
    </citation>
    <scope>NUCLEOTIDE SEQUENCE [LARGE SCALE GENOMIC DNA]</scope>
    <source>
        <strain evidence="1">DSM 18205</strain>
    </source>
</reference>
<evidence type="ECO:0000313" key="2">
    <source>
        <dbReference type="Proteomes" id="UP000004477"/>
    </source>
</evidence>
<dbReference type="PaxDb" id="537011-PREVCOP_04084"/>
<dbReference type="Proteomes" id="UP000004477">
    <property type="component" value="Unassembled WGS sequence"/>
</dbReference>
<accession>D1PA59</accession>
<dbReference type="STRING" id="537011.PREVCOP_04084"/>
<dbReference type="SUPFAM" id="SSF53448">
    <property type="entry name" value="Nucleotide-diphospho-sugar transferases"/>
    <property type="match status" value="1"/>
</dbReference>
<evidence type="ECO:0008006" key="3">
    <source>
        <dbReference type="Google" id="ProtNLM"/>
    </source>
</evidence>
<dbReference type="HOGENOM" id="CLU_023845_9_1_10"/>
<dbReference type="CAZy" id="GT2">
    <property type="family name" value="Glycosyltransferase Family 2"/>
</dbReference>
<protein>
    <recommendedName>
        <fullName evidence="3">Glycosyltransferase</fullName>
    </recommendedName>
</protein>
<organism evidence="1 2">
    <name type="scientific">Segatella copri DSM 18205</name>
    <dbReference type="NCBI Taxonomy" id="537011"/>
    <lineage>
        <taxon>Bacteria</taxon>
        <taxon>Pseudomonadati</taxon>
        <taxon>Bacteroidota</taxon>
        <taxon>Bacteroidia</taxon>
        <taxon>Bacteroidales</taxon>
        <taxon>Prevotellaceae</taxon>
        <taxon>Segatella</taxon>
    </lineage>
</organism>
<dbReference type="AlphaFoldDB" id="D1PA59"/>